<dbReference type="GO" id="GO:0004558">
    <property type="term" value="F:alpha-1,4-glucosidase activity"/>
    <property type="evidence" value="ECO:0007669"/>
    <property type="project" value="UniProtKB-EC"/>
</dbReference>
<dbReference type="EMBL" id="GG749431">
    <property type="protein sequence ID" value="KMW67702.1"/>
    <property type="molecule type" value="Genomic_DNA"/>
</dbReference>
<evidence type="ECO:0000259" key="8">
    <source>
        <dbReference type="Pfam" id="PF13802"/>
    </source>
</evidence>
<keyword evidence="4" id="KW-0325">Glycoprotein</keyword>
<dbReference type="AlphaFoldDB" id="A0A0J9ENU4"/>
<evidence type="ECO:0000256" key="6">
    <source>
        <dbReference type="RuleBase" id="RU361185"/>
    </source>
</evidence>
<dbReference type="Pfam" id="PF01055">
    <property type="entry name" value="Glyco_hydro_31_2nd"/>
    <property type="match status" value="1"/>
</dbReference>
<dbReference type="GO" id="GO:0005975">
    <property type="term" value="P:carbohydrate metabolic process"/>
    <property type="evidence" value="ECO:0007669"/>
    <property type="project" value="InterPro"/>
</dbReference>
<comment type="catalytic activity">
    <reaction evidence="1">
        <text>Hydrolysis of terminal, non-reducing (1-&gt;4)-linked alpha-D-glucose residues with release of alpha-D-glucose.</text>
        <dbReference type="EC" id="3.2.1.20"/>
    </reaction>
</comment>
<dbReference type="OrthoDB" id="5839090at2759"/>
<feature type="domain" description="Glycoside hydrolase family 31 N-terminal" evidence="8">
    <location>
        <begin position="157"/>
        <end position="237"/>
    </location>
</feature>
<dbReference type="InterPro" id="IPR025887">
    <property type="entry name" value="Glyco_hydro_31_N_dom"/>
</dbReference>
<dbReference type="Proteomes" id="UP000007802">
    <property type="component" value="Unassembled WGS sequence"/>
</dbReference>
<gene>
    <name evidence="9" type="ORF">BDDG_12261</name>
</gene>
<dbReference type="InterPro" id="IPR000322">
    <property type="entry name" value="Glyco_hydro_31_TIM"/>
</dbReference>
<evidence type="ECO:0000256" key="4">
    <source>
        <dbReference type="ARBA" id="ARBA00023180"/>
    </source>
</evidence>
<organism evidence="9">
    <name type="scientific">Ajellomyces dermatitidis (strain ATCC 18188 / CBS 674.68)</name>
    <name type="common">Blastomyces dermatitidis</name>
    <dbReference type="NCBI Taxonomy" id="653446"/>
    <lineage>
        <taxon>Eukaryota</taxon>
        <taxon>Fungi</taxon>
        <taxon>Dikarya</taxon>
        <taxon>Ascomycota</taxon>
        <taxon>Pezizomycotina</taxon>
        <taxon>Eurotiomycetes</taxon>
        <taxon>Eurotiomycetidae</taxon>
        <taxon>Onygenales</taxon>
        <taxon>Ajellomycetaceae</taxon>
        <taxon>Blastomyces</taxon>
    </lineage>
</organism>
<evidence type="ECO:0000256" key="1">
    <source>
        <dbReference type="ARBA" id="ARBA00001657"/>
    </source>
</evidence>
<keyword evidence="6" id="KW-0378">Hydrolase</keyword>
<evidence type="ECO:0000259" key="7">
    <source>
        <dbReference type="Pfam" id="PF01055"/>
    </source>
</evidence>
<dbReference type="InterPro" id="IPR030458">
    <property type="entry name" value="Glyco_hydro_31_AS"/>
</dbReference>
<name>A0A0J9ENU4_AJEDA</name>
<dbReference type="CDD" id="cd14752">
    <property type="entry name" value="GH31_N"/>
    <property type="match status" value="1"/>
</dbReference>
<dbReference type="EC" id="3.2.1.20" evidence="3"/>
<evidence type="ECO:0000313" key="9">
    <source>
        <dbReference type="EMBL" id="KMW67702.1"/>
    </source>
</evidence>
<dbReference type="PANTHER" id="PTHR22762">
    <property type="entry name" value="ALPHA-GLUCOSIDASE"/>
    <property type="match status" value="1"/>
</dbReference>
<dbReference type="Gene3D" id="2.60.40.1760">
    <property type="entry name" value="glycosyl hydrolase (family 31)"/>
    <property type="match status" value="1"/>
</dbReference>
<dbReference type="PROSITE" id="PS00129">
    <property type="entry name" value="GLYCOSYL_HYDROL_F31_1"/>
    <property type="match status" value="1"/>
</dbReference>
<dbReference type="GO" id="GO:0030246">
    <property type="term" value="F:carbohydrate binding"/>
    <property type="evidence" value="ECO:0007669"/>
    <property type="project" value="InterPro"/>
</dbReference>
<proteinExistence type="inferred from homology"/>
<dbReference type="InterPro" id="IPR011013">
    <property type="entry name" value="Gal_mutarotase_sf_dom"/>
</dbReference>
<evidence type="ECO:0000256" key="2">
    <source>
        <dbReference type="ARBA" id="ARBA00007806"/>
    </source>
</evidence>
<evidence type="ECO:0000256" key="3">
    <source>
        <dbReference type="ARBA" id="ARBA00012741"/>
    </source>
</evidence>
<evidence type="ECO:0000256" key="5">
    <source>
        <dbReference type="ARBA" id="ARBA00041343"/>
    </source>
</evidence>
<reference evidence="9" key="1">
    <citation type="submission" date="2010-03" db="EMBL/GenBank/DDBJ databases">
        <title>Annotation of Blastomyces dermatitidis strain ATCC 18188.</title>
        <authorList>
            <consortium name="The Broad Institute Genome Sequencing Platform"/>
            <consortium name="Broad Institute Genome Sequencing Center for Infectious Disease."/>
            <person name="Cuomo C."/>
            <person name="Klein B."/>
            <person name="Sullivan T."/>
            <person name="Heitman J."/>
            <person name="Young S."/>
            <person name="Zeng Q."/>
            <person name="Gargeya S."/>
            <person name="Alvarado L."/>
            <person name="Berlin A.M."/>
            <person name="Chapman S.B."/>
            <person name="Chen Z."/>
            <person name="Freedman E."/>
            <person name="Gellesch M."/>
            <person name="Goldberg J."/>
            <person name="Griggs A."/>
            <person name="Gujja S."/>
            <person name="Heilman E."/>
            <person name="Heiman D."/>
            <person name="Howarth C."/>
            <person name="Mehta T."/>
            <person name="Neiman D."/>
            <person name="Pearson M."/>
            <person name="Roberts A."/>
            <person name="Saif S."/>
            <person name="Shea T."/>
            <person name="Shenoy N."/>
            <person name="Sisk P."/>
            <person name="Stolte C."/>
            <person name="Sykes S."/>
            <person name="White J."/>
            <person name="Yandava C."/>
            <person name="Haas B."/>
            <person name="Nusbaum C."/>
            <person name="Birren B."/>
        </authorList>
    </citation>
    <scope>NUCLEOTIDE SEQUENCE</scope>
    <source>
        <strain evidence="9">ATCC 18188</strain>
    </source>
</reference>
<feature type="domain" description="Glycoside hydrolase family 31 TIM barrel" evidence="7">
    <location>
        <begin position="286"/>
        <end position="607"/>
    </location>
</feature>
<dbReference type="Gene3D" id="3.20.20.80">
    <property type="entry name" value="Glycosidases"/>
    <property type="match status" value="1"/>
</dbReference>
<dbReference type="InterPro" id="IPR017853">
    <property type="entry name" value="GH"/>
</dbReference>
<dbReference type="PANTHER" id="PTHR22762:SF133">
    <property type="entry name" value="P-TYPE DOMAIN-CONTAINING PROTEIN"/>
    <property type="match status" value="1"/>
</dbReference>
<dbReference type="Pfam" id="PF13802">
    <property type="entry name" value="Gal_mutarotas_2"/>
    <property type="match status" value="1"/>
</dbReference>
<comment type="similarity">
    <text evidence="2 6">Belongs to the glycosyl hydrolase 31 family.</text>
</comment>
<keyword evidence="6" id="KW-0326">Glycosidase</keyword>
<dbReference type="SUPFAM" id="SSF51445">
    <property type="entry name" value="(Trans)glycosidases"/>
    <property type="match status" value="1"/>
</dbReference>
<dbReference type="SUPFAM" id="SSF74650">
    <property type="entry name" value="Galactose mutarotase-like"/>
    <property type="match status" value="1"/>
</dbReference>
<accession>A0A0J9ENU4</accession>
<protein>
    <recommendedName>
        <fullName evidence="3">alpha-glucosidase</fullName>
        <ecNumber evidence="3">3.2.1.20</ecNumber>
    </recommendedName>
    <alternativeName>
        <fullName evidence="5">Maltase</fullName>
    </alternativeName>
</protein>
<sequence>MAYSRIANWRTNILLVSLPVNGYYPPLIYAAPSSTLPSEKPVFTMPDNADRGALLLPNIKDPKSMNAQHVCPGYLASDVTETTHDVNKLNLTVEYQSKDRLNVNIVPAHISRSNQLHYILPDHVVPRPKPSEPSYAHSGEIDLNFSWSNEPSFSFKVTLRSTGDVLFETTGTVLVFENQLVEFVSWLPPDYNLYGLGERIHRLRLGNNFTATIYAADVGDPIDTNLYGSHPFYLDTRYFEVPKDDKLIPATDNEHDPSRTIDLYFYSGPSQPEVTRSFQFSMIGLPPLQQYYTFGFHQYRWGYKSWTELEDVVSNFEKLKFRSKPFGYRDFEFDPNNYPIPEGQKFVSTLHQKDLHWIPMVDAASTSLTLKPPPMHIFLRNPDGSVYIGAVWPGYTVFPGFSASGSREWWSTELKEFFNKVPYDGIWIDMNEVSSFCVGSCGSGNLTLNPVHPPFQLPGERGNVIYDYPEGFNITNATEAASASSASLEQASKTGDLAVHAVSPNATSADGTLEYDIHNLFGHQLLSATYHGLLEVFPNRRPFIIGRSTFSGSGKWAGHWGGDNQSRWAYMFFSIPQGLSFSLFGIPMFGVDTYGFNGNSDEELCNR</sequence>